<dbReference type="EMBL" id="PQIB02000002">
    <property type="protein sequence ID" value="RLN33781.1"/>
    <property type="molecule type" value="Genomic_DNA"/>
</dbReference>
<dbReference type="CDD" id="cd06222">
    <property type="entry name" value="RNase_H_like"/>
    <property type="match status" value="1"/>
</dbReference>
<feature type="domain" description="RNase H type-1" evidence="1">
    <location>
        <begin position="102"/>
        <end position="191"/>
    </location>
</feature>
<dbReference type="SUPFAM" id="SSF53098">
    <property type="entry name" value="Ribonuclease H-like"/>
    <property type="match status" value="1"/>
</dbReference>
<dbReference type="Proteomes" id="UP000275267">
    <property type="component" value="Unassembled WGS sequence"/>
</dbReference>
<dbReference type="InterPro" id="IPR044730">
    <property type="entry name" value="RNase_H-like_dom_plant"/>
</dbReference>
<dbReference type="AlphaFoldDB" id="A0A3L6T681"/>
<evidence type="ECO:0000313" key="3">
    <source>
        <dbReference type="Proteomes" id="UP000275267"/>
    </source>
</evidence>
<protein>
    <recommendedName>
        <fullName evidence="1">RNase H type-1 domain-containing protein</fullName>
    </recommendedName>
</protein>
<gene>
    <name evidence="2" type="ORF">C2845_PM03G20750</name>
</gene>
<proteinExistence type="predicted"/>
<reference evidence="3" key="1">
    <citation type="journal article" date="2019" name="Nat. Commun.">
        <title>The genome of broomcorn millet.</title>
        <authorList>
            <person name="Zou C."/>
            <person name="Miki D."/>
            <person name="Li D."/>
            <person name="Tang Q."/>
            <person name="Xiao L."/>
            <person name="Rajput S."/>
            <person name="Deng P."/>
            <person name="Jia W."/>
            <person name="Huang R."/>
            <person name="Zhang M."/>
            <person name="Sun Y."/>
            <person name="Hu J."/>
            <person name="Fu X."/>
            <person name="Schnable P.S."/>
            <person name="Li F."/>
            <person name="Zhang H."/>
            <person name="Feng B."/>
            <person name="Zhu X."/>
            <person name="Liu R."/>
            <person name="Schnable J.C."/>
            <person name="Zhu J.-K."/>
            <person name="Zhang H."/>
        </authorList>
    </citation>
    <scope>NUCLEOTIDE SEQUENCE [LARGE SCALE GENOMIC DNA]</scope>
</reference>
<evidence type="ECO:0000259" key="1">
    <source>
        <dbReference type="Pfam" id="PF13456"/>
    </source>
</evidence>
<keyword evidence="3" id="KW-1185">Reference proteome</keyword>
<dbReference type="InterPro" id="IPR012337">
    <property type="entry name" value="RNaseH-like_sf"/>
</dbReference>
<dbReference type="GO" id="GO:0003676">
    <property type="term" value="F:nucleic acid binding"/>
    <property type="evidence" value="ECO:0007669"/>
    <property type="project" value="InterPro"/>
</dbReference>
<organism evidence="2 3">
    <name type="scientific">Panicum miliaceum</name>
    <name type="common">Proso millet</name>
    <name type="synonym">Broomcorn millet</name>
    <dbReference type="NCBI Taxonomy" id="4540"/>
    <lineage>
        <taxon>Eukaryota</taxon>
        <taxon>Viridiplantae</taxon>
        <taxon>Streptophyta</taxon>
        <taxon>Embryophyta</taxon>
        <taxon>Tracheophyta</taxon>
        <taxon>Spermatophyta</taxon>
        <taxon>Magnoliopsida</taxon>
        <taxon>Liliopsida</taxon>
        <taxon>Poales</taxon>
        <taxon>Poaceae</taxon>
        <taxon>PACMAD clade</taxon>
        <taxon>Panicoideae</taxon>
        <taxon>Panicodae</taxon>
        <taxon>Paniceae</taxon>
        <taxon>Panicinae</taxon>
        <taxon>Panicum</taxon>
        <taxon>Panicum sect. Panicum</taxon>
    </lineage>
</organism>
<dbReference type="InterPro" id="IPR002156">
    <property type="entry name" value="RNaseH_domain"/>
</dbReference>
<dbReference type="InterPro" id="IPR036397">
    <property type="entry name" value="RNaseH_sf"/>
</dbReference>
<sequence>MTYTFPFARDDAVCTCNASFGGLRTRTQRIVLSVHIPQFAWLPPKHGARFPTVLQAAGVIIPVGFSDASLPPDGRTADWNDAGLGVFLDLRAPPLACLVHMQANVRVSSVLMAELAAVLLGVKAAALLLGHSFVWASDSLLAVRYMTQDLSQVPWRLRPILSELHHLQARHHFQMIKIPRAQNSEAHRLAVAAKRRHLGSVTDAPSMSCVVQFHSTPCNVLFGINSVSWGSLRLSSVLCS</sequence>
<name>A0A3L6T681_PANMI</name>
<dbReference type="Pfam" id="PF13456">
    <property type="entry name" value="RVT_3"/>
    <property type="match status" value="1"/>
</dbReference>
<accession>A0A3L6T681</accession>
<comment type="caution">
    <text evidence="2">The sequence shown here is derived from an EMBL/GenBank/DDBJ whole genome shotgun (WGS) entry which is preliminary data.</text>
</comment>
<dbReference type="GO" id="GO:0004523">
    <property type="term" value="F:RNA-DNA hybrid ribonuclease activity"/>
    <property type="evidence" value="ECO:0007669"/>
    <property type="project" value="InterPro"/>
</dbReference>
<dbReference type="Gene3D" id="3.30.420.10">
    <property type="entry name" value="Ribonuclease H-like superfamily/Ribonuclease H"/>
    <property type="match status" value="1"/>
</dbReference>
<evidence type="ECO:0000313" key="2">
    <source>
        <dbReference type="EMBL" id="RLN33781.1"/>
    </source>
</evidence>